<dbReference type="AlphaFoldDB" id="A0AAE4LUH6"/>
<feature type="region of interest" description="Disordered" evidence="1">
    <location>
        <begin position="1"/>
        <end position="52"/>
    </location>
</feature>
<accession>A0AAE4LUH6</accession>
<organism evidence="2 3">
    <name type="scientific">Phocaeicola dorei</name>
    <dbReference type="NCBI Taxonomy" id="357276"/>
    <lineage>
        <taxon>Bacteria</taxon>
        <taxon>Pseudomonadati</taxon>
        <taxon>Bacteroidota</taxon>
        <taxon>Bacteroidia</taxon>
        <taxon>Bacteroidales</taxon>
        <taxon>Bacteroidaceae</taxon>
        <taxon>Phocaeicola</taxon>
    </lineage>
</organism>
<comment type="caution">
    <text evidence="2">The sequence shown here is derived from an EMBL/GenBank/DDBJ whole genome shotgun (WGS) entry which is preliminary data.</text>
</comment>
<dbReference type="RefSeq" id="WP_025813562.1">
    <property type="nucleotide sequence ID" value="NZ_BAABZF010000001.1"/>
</dbReference>
<evidence type="ECO:0000313" key="3">
    <source>
        <dbReference type="Proteomes" id="UP001181086"/>
    </source>
</evidence>
<evidence type="ECO:0000313" key="2">
    <source>
        <dbReference type="EMBL" id="MDU0270734.1"/>
    </source>
</evidence>
<evidence type="ECO:0000256" key="1">
    <source>
        <dbReference type="SAM" id="MobiDB-lite"/>
    </source>
</evidence>
<protein>
    <submittedName>
        <fullName evidence="2">Uncharacterized protein</fullName>
    </submittedName>
</protein>
<dbReference type="EMBL" id="JAWDEV010000010">
    <property type="protein sequence ID" value="MDU0270734.1"/>
    <property type="molecule type" value="Genomic_DNA"/>
</dbReference>
<feature type="compositionally biased region" description="Basic and acidic residues" evidence="1">
    <location>
        <begin position="1"/>
        <end position="16"/>
    </location>
</feature>
<proteinExistence type="predicted"/>
<dbReference type="GeneID" id="69591298"/>
<feature type="compositionally biased region" description="Basic residues" evidence="1">
    <location>
        <begin position="17"/>
        <end position="32"/>
    </location>
</feature>
<sequence length="87" mass="9848">MRLTERRKMEVNENRGRLGRKNFRGKSVKRGNRLKEKDITGSVKRANHDKGSMIVSVPTELVQPGGNNHSSRFVRLCVTACFIHEAG</sequence>
<reference evidence="2" key="1">
    <citation type="submission" date="2023-10" db="EMBL/GenBank/DDBJ databases">
        <title>Genome of Potential pathogenic bacteria in Crohn's disease.</title>
        <authorList>
            <person name="Rodriguez-Palacios A."/>
        </authorList>
    </citation>
    <scope>NUCLEOTIDE SEQUENCE</scope>
    <source>
        <strain evidence="2">CavFT-hAR62</strain>
    </source>
</reference>
<dbReference type="Proteomes" id="UP001181086">
    <property type="component" value="Unassembled WGS sequence"/>
</dbReference>
<name>A0AAE4LUH6_9BACT</name>
<gene>
    <name evidence="2" type="ORF">RVH45_12740</name>
</gene>